<gene>
    <name evidence="2" type="ORF">FGL98_16550</name>
</gene>
<reference evidence="2 3" key="1">
    <citation type="submission" date="2019-05" db="EMBL/GenBank/DDBJ databases">
        <authorList>
            <person name="Lee S.D."/>
        </authorList>
    </citation>
    <scope>NUCLEOTIDE SEQUENCE [LARGE SCALE GENOMIC DNA]</scope>
    <source>
        <strain evidence="2 3">C5-26</strain>
    </source>
</reference>
<protein>
    <recommendedName>
        <fullName evidence="4">Peptidase MA-like domain-containing protein</fullName>
    </recommendedName>
</protein>
<evidence type="ECO:0000313" key="2">
    <source>
        <dbReference type="EMBL" id="TWP34718.1"/>
    </source>
</evidence>
<proteinExistence type="predicted"/>
<accession>A0A563DWQ0</accession>
<evidence type="ECO:0008006" key="4">
    <source>
        <dbReference type="Google" id="ProtNLM"/>
    </source>
</evidence>
<evidence type="ECO:0000256" key="1">
    <source>
        <dbReference type="SAM" id="SignalP"/>
    </source>
</evidence>
<dbReference type="AlphaFoldDB" id="A0A563DWQ0"/>
<keyword evidence="1" id="KW-0732">Signal</keyword>
<feature type="signal peptide" evidence="1">
    <location>
        <begin position="1"/>
        <end position="19"/>
    </location>
</feature>
<feature type="chain" id="PRO_5039344916" description="Peptidase MA-like domain-containing protein" evidence="1">
    <location>
        <begin position="20"/>
        <end position="315"/>
    </location>
</feature>
<sequence length="315" mass="33116">MSRNWVRSVACILVGIVLAGCGTGSAPVASTTPPPVTRASAGPSALAVFASASPAAARRLRASGASAVALGAMPHARATAFPQVTVVGDVDERQMADINGYVSQAVHDVSTVTGARFSRELLVLAPRSEAEFARIYGSSNVADIQADTVIVAGKQPYIVFNAGRSIQMVSGPSATSTMPQVNSAQVSRKVLTHEVFHALTLTYAARRHLPLWLTEGFAEWAGQKFSGLHLTPKAKRAALPSNADMSGSNAVDAYQVATSFVRYIVKTCGQRKAIAFYSKAVVHPTGSLAALAERELGHSMPTLVAGWQHAYQSSR</sequence>
<organism evidence="2 3">
    <name type="scientific">Leekyejoonella antrihumi</name>
    <dbReference type="NCBI Taxonomy" id="1660198"/>
    <lineage>
        <taxon>Bacteria</taxon>
        <taxon>Bacillati</taxon>
        <taxon>Actinomycetota</taxon>
        <taxon>Actinomycetes</taxon>
        <taxon>Micrococcales</taxon>
        <taxon>Dermacoccaceae</taxon>
        <taxon>Leekyejoonella</taxon>
    </lineage>
</organism>
<comment type="caution">
    <text evidence="2">The sequence shown here is derived from an EMBL/GenBank/DDBJ whole genome shotgun (WGS) entry which is preliminary data.</text>
</comment>
<dbReference type="Proteomes" id="UP000320244">
    <property type="component" value="Unassembled WGS sequence"/>
</dbReference>
<dbReference type="PROSITE" id="PS51257">
    <property type="entry name" value="PROKAR_LIPOPROTEIN"/>
    <property type="match status" value="1"/>
</dbReference>
<dbReference type="RefSeq" id="WP_146318465.1">
    <property type="nucleotide sequence ID" value="NZ_VCQV01000025.1"/>
</dbReference>
<name>A0A563DWQ0_9MICO</name>
<dbReference type="OrthoDB" id="5242307at2"/>
<keyword evidence="3" id="KW-1185">Reference proteome</keyword>
<dbReference type="EMBL" id="VCQV01000025">
    <property type="protein sequence ID" value="TWP34718.1"/>
    <property type="molecule type" value="Genomic_DNA"/>
</dbReference>
<evidence type="ECO:0000313" key="3">
    <source>
        <dbReference type="Proteomes" id="UP000320244"/>
    </source>
</evidence>
<reference evidence="2 3" key="2">
    <citation type="submission" date="2019-08" db="EMBL/GenBank/DDBJ databases">
        <title>Jejuicoccus antrihumi gen. nov., sp. nov., a new member of the family Dermacoccaceae isolated from a cave.</title>
        <authorList>
            <person name="Schumann P."/>
            <person name="Kim I.S."/>
        </authorList>
    </citation>
    <scope>NUCLEOTIDE SEQUENCE [LARGE SCALE GENOMIC DNA]</scope>
    <source>
        <strain evidence="2 3">C5-26</strain>
    </source>
</reference>